<protein>
    <recommendedName>
        <fullName evidence="3 10">Thymidylate kinase</fullName>
        <ecNumber evidence="2 10">2.7.4.9</ecNumber>
    </recommendedName>
    <alternativeName>
        <fullName evidence="10">dTMP kinase</fullName>
    </alternativeName>
</protein>
<proteinExistence type="inferred from homology"/>
<sequence>MTWSDAPQLPFGPSQGPGRLITIDGLDGSGKTTLTASLRDHLTATGVPVLTTRLPTTQMRETSFFRLLRDQGRTDLVDPVAFEVAYMVDRIQHCRGVIAPALREGRTVITDRYALSSIGTLLLRLPELRRTVLDALFSDAWFIDLCRRLIQPDVAFVLWTEPETGARRLRSRPGEADAGFDPLEYAELQRLLLELAAANGMVPVDSGGSPEEVLAACLGHLEGSRRPAGHRGGRR</sequence>
<name>A0ABY7K509_9ACTN</name>
<evidence type="ECO:0000256" key="4">
    <source>
        <dbReference type="ARBA" id="ARBA00022679"/>
    </source>
</evidence>
<evidence type="ECO:0000256" key="3">
    <source>
        <dbReference type="ARBA" id="ARBA00017144"/>
    </source>
</evidence>
<comment type="function">
    <text evidence="10">Phosphorylation of dTMP to form dTDP in both de novo and salvage pathways of dTTP synthesis.</text>
</comment>
<dbReference type="RefSeq" id="WP_269657281.1">
    <property type="nucleotide sequence ID" value="NZ_CP114413.1"/>
</dbReference>
<dbReference type="EC" id="2.7.4.9" evidence="2 10"/>
<dbReference type="PANTHER" id="PTHR10344:SF4">
    <property type="entry name" value="UMP-CMP KINASE 2, MITOCHONDRIAL"/>
    <property type="match status" value="1"/>
</dbReference>
<dbReference type="InterPro" id="IPR039430">
    <property type="entry name" value="Thymidylate_kin-like_dom"/>
</dbReference>
<evidence type="ECO:0000313" key="12">
    <source>
        <dbReference type="EMBL" id="WAZ19591.1"/>
    </source>
</evidence>
<dbReference type="SUPFAM" id="SSF52540">
    <property type="entry name" value="P-loop containing nucleoside triphosphate hydrolases"/>
    <property type="match status" value="1"/>
</dbReference>
<dbReference type="HAMAP" id="MF_00165">
    <property type="entry name" value="Thymidylate_kinase"/>
    <property type="match status" value="1"/>
</dbReference>
<evidence type="ECO:0000256" key="6">
    <source>
        <dbReference type="ARBA" id="ARBA00022741"/>
    </source>
</evidence>
<keyword evidence="8 10" id="KW-0067">ATP-binding</keyword>
<comment type="similarity">
    <text evidence="1 10">Belongs to the thymidylate kinase family.</text>
</comment>
<accession>A0ABY7K509</accession>
<evidence type="ECO:0000256" key="2">
    <source>
        <dbReference type="ARBA" id="ARBA00012980"/>
    </source>
</evidence>
<organism evidence="12 13">
    <name type="scientific">Streptomyces cinnabarinus</name>
    <dbReference type="NCBI Taxonomy" id="67287"/>
    <lineage>
        <taxon>Bacteria</taxon>
        <taxon>Bacillati</taxon>
        <taxon>Actinomycetota</taxon>
        <taxon>Actinomycetes</taxon>
        <taxon>Kitasatosporales</taxon>
        <taxon>Streptomycetaceae</taxon>
        <taxon>Streptomyces</taxon>
    </lineage>
</organism>
<evidence type="ECO:0000259" key="11">
    <source>
        <dbReference type="Pfam" id="PF02223"/>
    </source>
</evidence>
<evidence type="ECO:0000256" key="10">
    <source>
        <dbReference type="HAMAP-Rule" id="MF_00165"/>
    </source>
</evidence>
<evidence type="ECO:0000256" key="8">
    <source>
        <dbReference type="ARBA" id="ARBA00022840"/>
    </source>
</evidence>
<dbReference type="InterPro" id="IPR018094">
    <property type="entry name" value="Thymidylate_kinase"/>
</dbReference>
<evidence type="ECO:0000256" key="1">
    <source>
        <dbReference type="ARBA" id="ARBA00009776"/>
    </source>
</evidence>
<evidence type="ECO:0000256" key="7">
    <source>
        <dbReference type="ARBA" id="ARBA00022777"/>
    </source>
</evidence>
<reference evidence="12" key="1">
    <citation type="submission" date="2022-12" db="EMBL/GenBank/DDBJ databases">
        <authorList>
            <person name="Ruckert C."/>
            <person name="Busche T."/>
            <person name="Kalinowski J."/>
            <person name="Wittmann C."/>
        </authorList>
    </citation>
    <scope>NUCLEOTIDE SEQUENCE</scope>
    <source>
        <strain evidence="12">DSM 40467</strain>
    </source>
</reference>
<dbReference type="InterPro" id="IPR027417">
    <property type="entry name" value="P-loop_NTPase"/>
</dbReference>
<dbReference type="EMBL" id="CP114413">
    <property type="protein sequence ID" value="WAZ19591.1"/>
    <property type="molecule type" value="Genomic_DNA"/>
</dbReference>
<evidence type="ECO:0000256" key="5">
    <source>
        <dbReference type="ARBA" id="ARBA00022727"/>
    </source>
</evidence>
<dbReference type="CDD" id="cd01672">
    <property type="entry name" value="TMPK"/>
    <property type="match status" value="1"/>
</dbReference>
<evidence type="ECO:0000256" key="9">
    <source>
        <dbReference type="ARBA" id="ARBA00048743"/>
    </source>
</evidence>
<keyword evidence="13" id="KW-1185">Reference proteome</keyword>
<keyword evidence="4 10" id="KW-0808">Transferase</keyword>
<feature type="domain" description="Thymidylate kinase-like" evidence="11">
    <location>
        <begin position="23"/>
        <end position="213"/>
    </location>
</feature>
<dbReference type="Pfam" id="PF02223">
    <property type="entry name" value="Thymidylate_kin"/>
    <property type="match status" value="1"/>
</dbReference>
<gene>
    <name evidence="10" type="primary">tmk</name>
    <name evidence="12" type="ORF">STRCI_000652</name>
</gene>
<feature type="binding site" evidence="10">
    <location>
        <begin position="25"/>
        <end position="32"/>
    </location>
    <ligand>
        <name>ATP</name>
        <dbReference type="ChEBI" id="CHEBI:30616"/>
    </ligand>
</feature>
<dbReference type="Proteomes" id="UP001164439">
    <property type="component" value="Chromosome"/>
</dbReference>
<keyword evidence="6 10" id="KW-0547">Nucleotide-binding</keyword>
<keyword evidence="7 10" id="KW-0418">Kinase</keyword>
<dbReference type="Gene3D" id="3.40.50.300">
    <property type="entry name" value="P-loop containing nucleotide triphosphate hydrolases"/>
    <property type="match status" value="1"/>
</dbReference>
<dbReference type="PANTHER" id="PTHR10344">
    <property type="entry name" value="THYMIDYLATE KINASE"/>
    <property type="match status" value="1"/>
</dbReference>
<keyword evidence="5 10" id="KW-0545">Nucleotide biosynthesis</keyword>
<comment type="catalytic activity">
    <reaction evidence="9 10">
        <text>dTMP + ATP = dTDP + ADP</text>
        <dbReference type="Rhea" id="RHEA:13517"/>
        <dbReference type="ChEBI" id="CHEBI:30616"/>
        <dbReference type="ChEBI" id="CHEBI:58369"/>
        <dbReference type="ChEBI" id="CHEBI:63528"/>
        <dbReference type="ChEBI" id="CHEBI:456216"/>
        <dbReference type="EC" id="2.7.4.9"/>
    </reaction>
</comment>
<evidence type="ECO:0000313" key="13">
    <source>
        <dbReference type="Proteomes" id="UP001164439"/>
    </source>
</evidence>